<dbReference type="AlphaFoldDB" id="A0A0A0DEJ5"/>
<sequence>MKLVGKYAKEFFILLLLKMGEQELVQLLALLEFSKIAE</sequence>
<proteinExistence type="predicted"/>
<gene>
    <name evidence="1" type="ORF">SSIN_1737</name>
</gene>
<organism evidence="1 2">
    <name type="scientific">Streptococcus sinensis</name>
    <dbReference type="NCBI Taxonomy" id="176090"/>
    <lineage>
        <taxon>Bacteria</taxon>
        <taxon>Bacillati</taxon>
        <taxon>Bacillota</taxon>
        <taxon>Bacilli</taxon>
        <taxon>Lactobacillales</taxon>
        <taxon>Streptococcaceae</taxon>
        <taxon>Streptococcus</taxon>
    </lineage>
</organism>
<name>A0A0A0DEJ5_9STRE</name>
<dbReference type="Proteomes" id="UP000030019">
    <property type="component" value="Unassembled WGS sequence"/>
</dbReference>
<dbReference type="PATRIC" id="fig|176090.4.peg.1684"/>
<evidence type="ECO:0000313" key="2">
    <source>
        <dbReference type="Proteomes" id="UP000030019"/>
    </source>
</evidence>
<dbReference type="STRING" id="176090.SSIN_1737"/>
<dbReference type="EMBL" id="JPEN01000099">
    <property type="protein sequence ID" value="KGM36524.1"/>
    <property type="molecule type" value="Genomic_DNA"/>
</dbReference>
<reference evidence="1 2" key="1">
    <citation type="submission" date="2014-06" db="EMBL/GenBank/DDBJ databases">
        <authorList>
            <person name="Teng J.L."/>
            <person name="Huang Y."/>
            <person name="Tse H."/>
            <person name="Lau S.K."/>
            <person name="Woo P.C."/>
        </authorList>
    </citation>
    <scope>NUCLEOTIDE SEQUENCE [LARGE SCALE GENOMIC DNA]</scope>
    <source>
        <strain evidence="1 2">HKU4</strain>
    </source>
</reference>
<accession>A0A0A0DEJ5</accession>
<evidence type="ECO:0000313" key="1">
    <source>
        <dbReference type="EMBL" id="KGM36524.1"/>
    </source>
</evidence>
<protein>
    <submittedName>
        <fullName evidence="1">Uncharacterized protein</fullName>
    </submittedName>
</protein>
<keyword evidence="2" id="KW-1185">Reference proteome</keyword>
<comment type="caution">
    <text evidence="1">The sequence shown here is derived from an EMBL/GenBank/DDBJ whole genome shotgun (WGS) entry which is preliminary data.</text>
</comment>